<reference evidence="3 4" key="1">
    <citation type="submission" date="2019-05" db="EMBL/GenBank/DDBJ databases">
        <authorList>
            <consortium name="Pathogen Informatics"/>
        </authorList>
    </citation>
    <scope>NUCLEOTIDE SEQUENCE [LARGE SCALE GENOMIC DNA]</scope>
    <source>
        <strain evidence="3 4">NCTC12971</strain>
    </source>
</reference>
<accession>A0A4U9HU38</accession>
<feature type="region of interest" description="Disordered" evidence="2">
    <location>
        <begin position="78"/>
        <end position="97"/>
    </location>
</feature>
<name>A0A4U9HU38_SERRU</name>
<evidence type="ECO:0000256" key="1">
    <source>
        <dbReference type="ARBA" id="ARBA00022656"/>
    </source>
</evidence>
<feature type="region of interest" description="Disordered" evidence="2">
    <location>
        <begin position="164"/>
        <end position="197"/>
    </location>
</feature>
<dbReference type="Proteomes" id="UP000307968">
    <property type="component" value="Chromosome"/>
</dbReference>
<feature type="compositionally biased region" description="Pro residues" evidence="2">
    <location>
        <begin position="181"/>
        <end position="197"/>
    </location>
</feature>
<keyword evidence="1" id="KW-0800">Toxin</keyword>
<sequence>MAGAFDAADGIRINVKQDARYQGSALDGGSGKTVINAGGDIRLEQASDNRHESHSGFNVKASAKGGFTADSNSFGAGFGGGMHRSDSSDSSAQTGRISGKQGVALNAGRDLTLQGANVSSQSDVSLRAGDRVALLAAESRQTRRKTRCPAISIWAPAAAIARKKAAAASPPAVRSISPRWTNPPPLARAPTSPPTAG</sequence>
<organism evidence="3 4">
    <name type="scientific">Serratia rubidaea</name>
    <name type="common">Serratia marinorubra</name>
    <dbReference type="NCBI Taxonomy" id="61652"/>
    <lineage>
        <taxon>Bacteria</taxon>
        <taxon>Pseudomonadati</taxon>
        <taxon>Pseudomonadota</taxon>
        <taxon>Gammaproteobacteria</taxon>
        <taxon>Enterobacterales</taxon>
        <taxon>Yersiniaceae</taxon>
        <taxon>Serratia</taxon>
    </lineage>
</organism>
<evidence type="ECO:0000313" key="4">
    <source>
        <dbReference type="Proteomes" id="UP000307968"/>
    </source>
</evidence>
<evidence type="ECO:0000313" key="3">
    <source>
        <dbReference type="EMBL" id="VTP67924.1"/>
    </source>
</evidence>
<dbReference type="GO" id="GO:0003824">
    <property type="term" value="F:catalytic activity"/>
    <property type="evidence" value="ECO:0007669"/>
    <property type="project" value="UniProtKB-ARBA"/>
</dbReference>
<dbReference type="AlphaFoldDB" id="A0A4U9HU38"/>
<protein>
    <submittedName>
        <fullName evidence="3">Hemolysin</fullName>
    </submittedName>
</protein>
<evidence type="ECO:0000256" key="2">
    <source>
        <dbReference type="SAM" id="MobiDB-lite"/>
    </source>
</evidence>
<dbReference type="InterPro" id="IPR025157">
    <property type="entry name" value="Hemagglutinin_rpt"/>
</dbReference>
<dbReference type="EMBL" id="LR590463">
    <property type="protein sequence ID" value="VTP67924.1"/>
    <property type="molecule type" value="Genomic_DNA"/>
</dbReference>
<dbReference type="GO" id="GO:0090729">
    <property type="term" value="F:toxin activity"/>
    <property type="evidence" value="ECO:0007669"/>
    <property type="project" value="UniProtKB-KW"/>
</dbReference>
<feature type="compositionally biased region" description="Low complexity" evidence="2">
    <location>
        <begin position="164"/>
        <end position="178"/>
    </location>
</feature>
<dbReference type="Pfam" id="PF13332">
    <property type="entry name" value="Fil_haemagg_2"/>
    <property type="match status" value="1"/>
</dbReference>
<gene>
    <name evidence="3" type="primary">shlA_4</name>
    <name evidence="3" type="ORF">NCTC12971_05355</name>
</gene>
<proteinExistence type="predicted"/>